<gene>
    <name evidence="1" type="ORF">DICVIV_00729</name>
</gene>
<accession>A0A0D8YAK6</accession>
<dbReference type="AlphaFoldDB" id="A0A0D8YAK6"/>
<reference evidence="1 2" key="1">
    <citation type="submission" date="2013-11" db="EMBL/GenBank/DDBJ databases">
        <title>Draft genome of the bovine lungworm Dictyocaulus viviparus.</title>
        <authorList>
            <person name="Mitreva M."/>
        </authorList>
    </citation>
    <scope>NUCLEOTIDE SEQUENCE [LARGE SCALE GENOMIC DNA]</scope>
    <source>
        <strain evidence="1 2">HannoverDv2000</strain>
    </source>
</reference>
<reference evidence="2" key="2">
    <citation type="journal article" date="2016" name="Sci. Rep.">
        <title>Dictyocaulus viviparus genome, variome and transcriptome elucidate lungworm biology and support future intervention.</title>
        <authorList>
            <person name="McNulty S.N."/>
            <person name="Strube C."/>
            <person name="Rosa B.A."/>
            <person name="Martin J.C."/>
            <person name="Tyagi R."/>
            <person name="Choi Y.J."/>
            <person name="Wang Q."/>
            <person name="Hallsworth Pepin K."/>
            <person name="Zhang X."/>
            <person name="Ozersky P."/>
            <person name="Wilson R.K."/>
            <person name="Sternberg P.W."/>
            <person name="Gasser R.B."/>
            <person name="Mitreva M."/>
        </authorList>
    </citation>
    <scope>NUCLEOTIDE SEQUENCE [LARGE SCALE GENOMIC DNA]</scope>
    <source>
        <strain evidence="2">HannoverDv2000</strain>
    </source>
</reference>
<dbReference type="Proteomes" id="UP000053766">
    <property type="component" value="Unassembled WGS sequence"/>
</dbReference>
<protein>
    <submittedName>
        <fullName evidence="1">Uncharacterized protein</fullName>
    </submittedName>
</protein>
<name>A0A0D8YAK6_DICVI</name>
<sequence length="143" mass="16367">MFGLLIYDYENFIGADGFGSVTFSIAKKNQGCLICGSPGIPNGIDDDCMSTDEAYLIHKTYDKKCIEDVRIKKTFSFTTDTFNGCVDMNGEDRWLTDNETERQQKKKHNNQLYGNKLPGWIVANSDMYLINRRGDRRRESEVV</sequence>
<evidence type="ECO:0000313" key="1">
    <source>
        <dbReference type="EMBL" id="KJH53044.1"/>
    </source>
</evidence>
<dbReference type="EMBL" id="KN716156">
    <property type="protein sequence ID" value="KJH53044.1"/>
    <property type="molecule type" value="Genomic_DNA"/>
</dbReference>
<organism evidence="1 2">
    <name type="scientific">Dictyocaulus viviparus</name>
    <name type="common">Bovine lungworm</name>
    <dbReference type="NCBI Taxonomy" id="29172"/>
    <lineage>
        <taxon>Eukaryota</taxon>
        <taxon>Metazoa</taxon>
        <taxon>Ecdysozoa</taxon>
        <taxon>Nematoda</taxon>
        <taxon>Chromadorea</taxon>
        <taxon>Rhabditida</taxon>
        <taxon>Rhabditina</taxon>
        <taxon>Rhabditomorpha</taxon>
        <taxon>Strongyloidea</taxon>
        <taxon>Metastrongylidae</taxon>
        <taxon>Dictyocaulus</taxon>
    </lineage>
</organism>
<evidence type="ECO:0000313" key="2">
    <source>
        <dbReference type="Proteomes" id="UP000053766"/>
    </source>
</evidence>
<proteinExistence type="predicted"/>
<keyword evidence="2" id="KW-1185">Reference proteome</keyword>